<comment type="caution">
    <text evidence="3">The sequence shown here is derived from an EMBL/GenBank/DDBJ whole genome shotgun (WGS) entry which is preliminary data.</text>
</comment>
<evidence type="ECO:0008006" key="5">
    <source>
        <dbReference type="Google" id="ProtNLM"/>
    </source>
</evidence>
<evidence type="ECO:0000313" key="3">
    <source>
        <dbReference type="EMBL" id="CAA7267488.1"/>
    </source>
</evidence>
<dbReference type="Proteomes" id="UP000467700">
    <property type="component" value="Unassembled WGS sequence"/>
</dbReference>
<evidence type="ECO:0000256" key="2">
    <source>
        <dbReference type="SAM" id="Phobius"/>
    </source>
</evidence>
<proteinExistence type="predicted"/>
<keyword evidence="2" id="KW-0472">Membrane</keyword>
<reference evidence="3 4" key="1">
    <citation type="submission" date="2020-01" db="EMBL/GenBank/DDBJ databases">
        <authorList>
            <person name="Gupta K D."/>
        </authorList>
    </citation>
    <scope>NUCLEOTIDE SEQUENCE [LARGE SCALE GENOMIC DNA]</scope>
</reference>
<name>A0A8S0W971_CYCAE</name>
<sequence length="339" mass="36341">MHNVTIDDRNTTLIAFYPSRCAGSGWMVNSTAGYSGSYTSCTADEGPSARIDFTGVAVYYRSPVFDGELVRFRLDGSLSETISLSAPSGQTANLTSSRVVWGQTGLQDTDHTLEVFPGANGRTLHIDAFIYTASETTAANATSSSSTSATARSSIAAAASNSSTSSTDTKAAMAFGITFGVISLAIFIVIAILLFRRARELNERFTWDKPNPPPLQLSTDPPDYLHSTQEYTRDSYHTPSYQAPVSRQKMDEEAAVPMRPLPVVPRGSFTTANDLDYDMDGSVRAWSATPSQTGLVHPAIPSSHGHGESHGGAGVSRSTTFNSKLEPVRRGTVESNGYR</sequence>
<dbReference type="EMBL" id="CACVBS010000060">
    <property type="protein sequence ID" value="CAA7267488.1"/>
    <property type="molecule type" value="Genomic_DNA"/>
</dbReference>
<keyword evidence="2" id="KW-0812">Transmembrane</keyword>
<gene>
    <name evidence="3" type="ORF">AAE3_LOCUS9737</name>
</gene>
<dbReference type="AlphaFoldDB" id="A0A8S0W971"/>
<feature type="transmembrane region" description="Helical" evidence="2">
    <location>
        <begin position="171"/>
        <end position="195"/>
    </location>
</feature>
<keyword evidence="2" id="KW-1133">Transmembrane helix</keyword>
<feature type="region of interest" description="Disordered" evidence="1">
    <location>
        <begin position="298"/>
        <end position="339"/>
    </location>
</feature>
<evidence type="ECO:0000256" key="1">
    <source>
        <dbReference type="SAM" id="MobiDB-lite"/>
    </source>
</evidence>
<evidence type="ECO:0000313" key="4">
    <source>
        <dbReference type="Proteomes" id="UP000467700"/>
    </source>
</evidence>
<dbReference type="OrthoDB" id="2946286at2759"/>
<keyword evidence="4" id="KW-1185">Reference proteome</keyword>
<accession>A0A8S0W971</accession>
<protein>
    <recommendedName>
        <fullName evidence="5">Transmembrane protein</fullName>
    </recommendedName>
</protein>
<organism evidence="3 4">
    <name type="scientific">Cyclocybe aegerita</name>
    <name type="common">Black poplar mushroom</name>
    <name type="synonym">Agrocybe aegerita</name>
    <dbReference type="NCBI Taxonomy" id="1973307"/>
    <lineage>
        <taxon>Eukaryota</taxon>
        <taxon>Fungi</taxon>
        <taxon>Dikarya</taxon>
        <taxon>Basidiomycota</taxon>
        <taxon>Agaricomycotina</taxon>
        <taxon>Agaricomycetes</taxon>
        <taxon>Agaricomycetidae</taxon>
        <taxon>Agaricales</taxon>
        <taxon>Agaricineae</taxon>
        <taxon>Bolbitiaceae</taxon>
        <taxon>Cyclocybe</taxon>
    </lineage>
</organism>